<gene>
    <name evidence="1" type="ORF">ME3_194</name>
</gene>
<dbReference type="OrthoDB" id="41117at10239"/>
<keyword evidence="2" id="KW-1185">Reference proteome</keyword>
<dbReference type="Proteomes" id="UP000225947">
    <property type="component" value="Segment"/>
</dbReference>
<sequence length="187" mass="22077">MEILTFDKVLKDMKNCYQFENVNMYQHGLMVNNEYLKLLLSLEKGVVPEGVPESLIEVYKKNWITLLDYETMKHYQIYHDLGKPYCRIVNEEGKQQFPNHAQVSYEIYKQLFPHLLIGHDLVKHDMDFHILKASDEKAQELIQSEIGFSLYLTAWAEILANCQMFGGIESTSFKIKKKHLSKFIKYF</sequence>
<name>A0A172Q0I9_9CAUD</name>
<protein>
    <recommendedName>
        <fullName evidence="3">HD domain-containing protein</fullName>
    </recommendedName>
</protein>
<evidence type="ECO:0000313" key="1">
    <source>
        <dbReference type="EMBL" id="AND75355.1"/>
    </source>
</evidence>
<reference evidence="2" key="1">
    <citation type="submission" date="2016-03" db="EMBL/GenBank/DDBJ databases">
        <title>Characterization of Acinetobacter baumannii phage vB_AbaM_ME3.</title>
        <authorList>
            <person name="Buttimer C.T.H."/>
            <person name="Elbreki M."/>
            <person name="Coffey A."/>
        </authorList>
    </citation>
    <scope>NUCLEOTIDE SEQUENCE [LARGE SCALE GENOMIC DNA]</scope>
</reference>
<organism evidence="1 2">
    <name type="scientific">Acinetobacter phage vB_AbaM_ME3</name>
    <dbReference type="NCBI Taxonomy" id="1837876"/>
    <lineage>
        <taxon>Viruses</taxon>
        <taxon>Duplodnaviria</taxon>
        <taxon>Heunggongvirae</taxon>
        <taxon>Uroviricota</taxon>
        <taxon>Caudoviricetes</taxon>
        <taxon>Metrivirus</taxon>
        <taxon>Metrivirus ME3</taxon>
    </lineage>
</organism>
<proteinExistence type="predicted"/>
<accession>A0A172Q0I9</accession>
<evidence type="ECO:0008006" key="3">
    <source>
        <dbReference type="Google" id="ProtNLM"/>
    </source>
</evidence>
<evidence type="ECO:0000313" key="2">
    <source>
        <dbReference type="Proteomes" id="UP000225947"/>
    </source>
</evidence>
<dbReference type="EMBL" id="KU935715">
    <property type="protein sequence ID" value="AND75355.1"/>
    <property type="molecule type" value="Genomic_DNA"/>
</dbReference>